<proteinExistence type="inferred from homology"/>
<evidence type="ECO:0000256" key="8">
    <source>
        <dbReference type="ARBA" id="ARBA00031108"/>
    </source>
</evidence>
<dbReference type="NCBIfam" id="TIGR00651">
    <property type="entry name" value="pta"/>
    <property type="match status" value="1"/>
</dbReference>
<dbReference type="STRING" id="1423747.FC69_GL001107"/>
<dbReference type="eggNOG" id="COG0280">
    <property type="taxonomic scope" value="Bacteria"/>
</dbReference>
<comment type="similarity">
    <text evidence="3">Belongs to the phosphate acetyltransferase and butyryltransferase family.</text>
</comment>
<feature type="domain" description="Phosphate acetyl/butaryl transferase" evidence="9">
    <location>
        <begin position="10"/>
        <end position="327"/>
    </location>
</feature>
<evidence type="ECO:0000313" key="10">
    <source>
        <dbReference type="EMBL" id="KRL60867.1"/>
    </source>
</evidence>
<dbReference type="InterPro" id="IPR050500">
    <property type="entry name" value="Phos_Acetyltrans/Butyryltrans"/>
</dbReference>
<dbReference type="PATRIC" id="fig|1423747.3.peg.1131"/>
<sequence length="334" mass="36001">MEVTVLDLFESLTVKIANKNYKIVFPEGTEPRIIGAAARLNADRVLKPILLGNEADIHQIASAKGFNLAGITIIDPATYPSEGFAAMVTAFVERRKGKATEEQAQTILKDPNYFGTMLVYMDLADGMVSGAVHSTGDTVRPALQIIKTKPGVHRTSGAFIMQRGRDNERYLFSDCAININPNAQELAEIAVESAKTAELFDIDPKVALLSFSTMGSARGDEVTKVQEATKIAHELAPDLAIDGELQFDAAYVPVVANQKAPDSKVAGQATVFVFPELQSGNIGYKIAQRFGNFEAIGPILQGLNKPISDLSRGSNEEDVYKLAIITAAQALQTT</sequence>
<evidence type="ECO:0000256" key="2">
    <source>
        <dbReference type="ARBA" id="ARBA00004989"/>
    </source>
</evidence>
<evidence type="ECO:0000256" key="1">
    <source>
        <dbReference type="ARBA" id="ARBA00000705"/>
    </source>
</evidence>
<evidence type="ECO:0000256" key="4">
    <source>
        <dbReference type="ARBA" id="ARBA00012707"/>
    </source>
</evidence>
<dbReference type="SUPFAM" id="SSF53659">
    <property type="entry name" value="Isocitrate/Isopropylmalate dehydrogenase-like"/>
    <property type="match status" value="1"/>
</dbReference>
<dbReference type="InterPro" id="IPR012147">
    <property type="entry name" value="P_Ac_Bu_trans"/>
</dbReference>
<dbReference type="InterPro" id="IPR042113">
    <property type="entry name" value="P_AcTrfase_dom1"/>
</dbReference>
<comment type="caution">
    <text evidence="10">The sequence shown here is derived from an EMBL/GenBank/DDBJ whole genome shotgun (WGS) entry which is preliminary data.</text>
</comment>
<dbReference type="InterPro" id="IPR042112">
    <property type="entry name" value="P_AcTrfase_dom2"/>
</dbReference>
<dbReference type="PIRSF" id="PIRSF000428">
    <property type="entry name" value="P_Ac_trans"/>
    <property type="match status" value="1"/>
</dbReference>
<dbReference type="NCBIfam" id="NF007233">
    <property type="entry name" value="PRK09653.1"/>
    <property type="match status" value="1"/>
</dbReference>
<dbReference type="PANTHER" id="PTHR43356:SF3">
    <property type="entry name" value="PHOSPHATE ACETYLTRANSFERASE"/>
    <property type="match status" value="1"/>
</dbReference>
<evidence type="ECO:0000256" key="7">
    <source>
        <dbReference type="ARBA" id="ARBA00023315"/>
    </source>
</evidence>
<comment type="pathway">
    <text evidence="2">Metabolic intermediate biosynthesis; acetyl-CoA biosynthesis; acetyl-CoA from acetate: step 2/2.</text>
</comment>
<evidence type="ECO:0000256" key="6">
    <source>
        <dbReference type="ARBA" id="ARBA00022679"/>
    </source>
</evidence>
<dbReference type="Pfam" id="PF01515">
    <property type="entry name" value="PTA_PTB"/>
    <property type="match status" value="1"/>
</dbReference>
<keyword evidence="6" id="KW-0808">Transferase</keyword>
<dbReference type="PANTHER" id="PTHR43356">
    <property type="entry name" value="PHOSPHATE ACETYLTRANSFERASE"/>
    <property type="match status" value="1"/>
</dbReference>
<dbReference type="Gene3D" id="3.40.50.10950">
    <property type="match status" value="1"/>
</dbReference>
<protein>
    <recommendedName>
        <fullName evidence="5">Phosphate acetyltransferase</fullName>
        <ecNumber evidence="4">2.3.1.8</ecNumber>
    </recommendedName>
    <alternativeName>
        <fullName evidence="8">Phosphotransacetylase</fullName>
    </alternativeName>
</protein>
<dbReference type="GO" id="GO:0008959">
    <property type="term" value="F:phosphate acetyltransferase activity"/>
    <property type="evidence" value="ECO:0007669"/>
    <property type="project" value="UniProtKB-EC"/>
</dbReference>
<dbReference type="EC" id="2.3.1.8" evidence="4"/>
<dbReference type="EMBL" id="AZEX01000032">
    <property type="protein sequence ID" value="KRL60867.1"/>
    <property type="molecule type" value="Genomic_DNA"/>
</dbReference>
<dbReference type="InterPro" id="IPR002505">
    <property type="entry name" value="PTA_PTB"/>
</dbReference>
<evidence type="ECO:0000259" key="9">
    <source>
        <dbReference type="Pfam" id="PF01515"/>
    </source>
</evidence>
<reference evidence="10 11" key="1">
    <citation type="journal article" date="2015" name="Genome Announc.">
        <title>Expanding the biotechnology potential of lactobacilli through comparative genomics of 213 strains and associated genera.</title>
        <authorList>
            <person name="Sun Z."/>
            <person name="Harris H.M."/>
            <person name="McCann A."/>
            <person name="Guo C."/>
            <person name="Argimon S."/>
            <person name="Zhang W."/>
            <person name="Yang X."/>
            <person name="Jeffery I.B."/>
            <person name="Cooney J.C."/>
            <person name="Kagawa T.F."/>
            <person name="Liu W."/>
            <person name="Song Y."/>
            <person name="Salvetti E."/>
            <person name="Wrobel A."/>
            <person name="Rasinkangas P."/>
            <person name="Parkhill J."/>
            <person name="Rea M.C."/>
            <person name="O'Sullivan O."/>
            <person name="Ritari J."/>
            <person name="Douillard F.P."/>
            <person name="Paul Ross R."/>
            <person name="Yang R."/>
            <person name="Briner A.E."/>
            <person name="Felis G.E."/>
            <person name="de Vos W.M."/>
            <person name="Barrangou R."/>
            <person name="Klaenhammer T.R."/>
            <person name="Caufield P.W."/>
            <person name="Cui Y."/>
            <person name="Zhang H."/>
            <person name="O'Toole P.W."/>
        </authorList>
    </citation>
    <scope>NUCLEOTIDE SEQUENCE [LARGE SCALE GENOMIC DNA]</scope>
    <source>
        <strain evidence="10 11">DSM 14340</strain>
    </source>
</reference>
<dbReference type="Gene3D" id="3.40.50.10750">
    <property type="entry name" value="Isocitrate/Isopropylmalate dehydrogenase-like"/>
    <property type="match status" value="1"/>
</dbReference>
<gene>
    <name evidence="10" type="ORF">FC69_GL001107</name>
</gene>
<evidence type="ECO:0000313" key="11">
    <source>
        <dbReference type="Proteomes" id="UP000051264"/>
    </source>
</evidence>
<accession>A0A0R1S415</accession>
<name>A0A0R1S415_9LACO</name>
<dbReference type="Proteomes" id="UP000051264">
    <property type="component" value="Unassembled WGS sequence"/>
</dbReference>
<keyword evidence="7" id="KW-0012">Acyltransferase</keyword>
<dbReference type="AlphaFoldDB" id="A0A0R1S415"/>
<dbReference type="InterPro" id="IPR004614">
    <property type="entry name" value="P_AcTrfase"/>
</dbReference>
<evidence type="ECO:0000256" key="3">
    <source>
        <dbReference type="ARBA" id="ARBA00005656"/>
    </source>
</evidence>
<comment type="catalytic activity">
    <reaction evidence="1">
        <text>acetyl-CoA + phosphate = acetyl phosphate + CoA</text>
        <dbReference type="Rhea" id="RHEA:19521"/>
        <dbReference type="ChEBI" id="CHEBI:22191"/>
        <dbReference type="ChEBI" id="CHEBI:43474"/>
        <dbReference type="ChEBI" id="CHEBI:57287"/>
        <dbReference type="ChEBI" id="CHEBI:57288"/>
        <dbReference type="EC" id="2.3.1.8"/>
    </reaction>
</comment>
<organism evidence="10 11">
    <name type="scientific">Latilactobacillus fuchuensis DSM 14340 = JCM 11249</name>
    <dbReference type="NCBI Taxonomy" id="1423747"/>
    <lineage>
        <taxon>Bacteria</taxon>
        <taxon>Bacillati</taxon>
        <taxon>Bacillota</taxon>
        <taxon>Bacilli</taxon>
        <taxon>Lactobacillales</taxon>
        <taxon>Lactobacillaceae</taxon>
        <taxon>Latilactobacillus</taxon>
    </lineage>
</organism>
<evidence type="ECO:0000256" key="5">
    <source>
        <dbReference type="ARBA" id="ARBA00021528"/>
    </source>
</evidence>